<dbReference type="Pfam" id="PF00232">
    <property type="entry name" value="Glyco_hydro_1"/>
    <property type="match status" value="1"/>
</dbReference>
<evidence type="ECO:0000256" key="1">
    <source>
        <dbReference type="ARBA" id="ARBA00010838"/>
    </source>
</evidence>
<comment type="similarity">
    <text evidence="1 2">Belongs to the glycosyl hydrolase 1 family.</text>
</comment>
<dbReference type="SUPFAM" id="SSF51445">
    <property type="entry name" value="(Trans)glycosidases"/>
    <property type="match status" value="1"/>
</dbReference>
<dbReference type="InterPro" id="IPR017853">
    <property type="entry name" value="GH"/>
</dbReference>
<dbReference type="InterPro" id="IPR001360">
    <property type="entry name" value="Glyco_hydro_1"/>
</dbReference>
<keyword evidence="4" id="KW-1185">Reference proteome</keyword>
<dbReference type="EMBL" id="JAJFAZ020000001">
    <property type="protein sequence ID" value="KAI5352787.1"/>
    <property type="molecule type" value="Genomic_DNA"/>
</dbReference>
<accession>A0AAD5F4C0</accession>
<evidence type="ECO:0000256" key="2">
    <source>
        <dbReference type="RuleBase" id="RU003690"/>
    </source>
</evidence>
<proteinExistence type="inferred from homology"/>
<protein>
    <submittedName>
        <fullName evidence="3">Uncharacterized protein</fullName>
    </submittedName>
</protein>
<sequence length="109" mass="11861">MVVVMVAENAVRRAMAAGIVESQQRHAHSRYVAEIGVTYGDYPSSKKSKVGSRLPTFNKSEATLIKGSLDFVGINQYTTYYARSNAAAGVSGDDYLSNDDTVEHTAYFS</sequence>
<dbReference type="Proteomes" id="UP001054821">
    <property type="component" value="Chromosome 1"/>
</dbReference>
<dbReference type="PANTHER" id="PTHR10353:SF302">
    <property type="entry name" value="BETA-GLUCOSIDASE 40"/>
    <property type="match status" value="1"/>
</dbReference>
<evidence type="ECO:0000313" key="4">
    <source>
        <dbReference type="Proteomes" id="UP001054821"/>
    </source>
</evidence>
<comment type="caution">
    <text evidence="3">The sequence shown here is derived from an EMBL/GenBank/DDBJ whole genome shotgun (WGS) entry which is preliminary data.</text>
</comment>
<dbReference type="Gene3D" id="3.20.20.80">
    <property type="entry name" value="Glycosidases"/>
    <property type="match status" value="1"/>
</dbReference>
<dbReference type="PANTHER" id="PTHR10353">
    <property type="entry name" value="GLYCOSYL HYDROLASE"/>
    <property type="match status" value="1"/>
</dbReference>
<reference evidence="3 4" key="1">
    <citation type="journal article" date="2022" name="G3 (Bethesda)">
        <title>Whole-genome sequence and methylome profiling of the almond [Prunus dulcis (Mill.) D.A. Webb] cultivar 'Nonpareil'.</title>
        <authorList>
            <person name="D'Amico-Willman K.M."/>
            <person name="Ouma W.Z."/>
            <person name="Meulia T."/>
            <person name="Sideli G.M."/>
            <person name="Gradziel T.M."/>
            <person name="Fresnedo-Ramirez J."/>
        </authorList>
    </citation>
    <scope>NUCLEOTIDE SEQUENCE [LARGE SCALE GENOMIC DNA]</scope>
    <source>
        <strain evidence="3">Clone GOH B32 T37-40</strain>
    </source>
</reference>
<organism evidence="3 4">
    <name type="scientific">Prunus dulcis</name>
    <name type="common">Almond</name>
    <name type="synonym">Amygdalus dulcis</name>
    <dbReference type="NCBI Taxonomy" id="3755"/>
    <lineage>
        <taxon>Eukaryota</taxon>
        <taxon>Viridiplantae</taxon>
        <taxon>Streptophyta</taxon>
        <taxon>Embryophyta</taxon>
        <taxon>Tracheophyta</taxon>
        <taxon>Spermatophyta</taxon>
        <taxon>Magnoliopsida</taxon>
        <taxon>eudicotyledons</taxon>
        <taxon>Gunneridae</taxon>
        <taxon>Pentapetalae</taxon>
        <taxon>rosids</taxon>
        <taxon>fabids</taxon>
        <taxon>Rosales</taxon>
        <taxon>Rosaceae</taxon>
        <taxon>Amygdaloideae</taxon>
        <taxon>Amygdaleae</taxon>
        <taxon>Prunus</taxon>
    </lineage>
</organism>
<dbReference type="GO" id="GO:0005975">
    <property type="term" value="P:carbohydrate metabolic process"/>
    <property type="evidence" value="ECO:0007669"/>
    <property type="project" value="InterPro"/>
</dbReference>
<name>A0AAD5F4C0_PRUDU</name>
<dbReference type="AlphaFoldDB" id="A0AAD5F4C0"/>
<dbReference type="GO" id="GO:0008422">
    <property type="term" value="F:beta-glucosidase activity"/>
    <property type="evidence" value="ECO:0007669"/>
    <property type="project" value="TreeGrafter"/>
</dbReference>
<evidence type="ECO:0000313" key="3">
    <source>
        <dbReference type="EMBL" id="KAI5352787.1"/>
    </source>
</evidence>
<gene>
    <name evidence="3" type="ORF">L3X38_005679</name>
</gene>